<accession>A0A0G1CQ70</accession>
<dbReference type="Proteomes" id="UP000034050">
    <property type="component" value="Unassembled WGS sequence"/>
</dbReference>
<dbReference type="Pfam" id="PF09851">
    <property type="entry name" value="SHOCT"/>
    <property type="match status" value="1"/>
</dbReference>
<organism evidence="3 4">
    <name type="scientific">Candidatus Gottesmanbacteria bacterium GW2011_GWB1_43_11</name>
    <dbReference type="NCBI Taxonomy" id="1618446"/>
    <lineage>
        <taxon>Bacteria</taxon>
        <taxon>Candidatus Gottesmaniibacteriota</taxon>
    </lineage>
</organism>
<comment type="caution">
    <text evidence="3">The sequence shown here is derived from an EMBL/GenBank/DDBJ whole genome shotgun (WGS) entry which is preliminary data.</text>
</comment>
<sequence>MKINNLNGSNIAFVIGALLIASSTLNTNGNNGPTFAMGNIILFGSIAYTARRKHHITPSKLWLIAEIISIVIVLYFTLLGVISEGWYQHPISFLVAPLWVIVVYCIALFKSKNEDMTHKSGSTDYTNLEKLAELRDKGIITEEEFIAKKKKVLQI</sequence>
<keyword evidence="1" id="KW-0812">Transmembrane</keyword>
<proteinExistence type="predicted"/>
<evidence type="ECO:0000256" key="1">
    <source>
        <dbReference type="SAM" id="Phobius"/>
    </source>
</evidence>
<feature type="transmembrane region" description="Helical" evidence="1">
    <location>
        <begin position="33"/>
        <end position="50"/>
    </location>
</feature>
<dbReference type="STRING" id="1618446.UV61_C0001G0091"/>
<keyword evidence="1" id="KW-0472">Membrane</keyword>
<dbReference type="EMBL" id="LCFD01000001">
    <property type="protein sequence ID" value="KKS87684.1"/>
    <property type="molecule type" value="Genomic_DNA"/>
</dbReference>
<name>A0A0G1CQ70_9BACT</name>
<feature type="domain" description="SHOCT" evidence="2">
    <location>
        <begin position="128"/>
        <end position="153"/>
    </location>
</feature>
<dbReference type="AlphaFoldDB" id="A0A0G1CQ70"/>
<dbReference type="InterPro" id="IPR018649">
    <property type="entry name" value="SHOCT"/>
</dbReference>
<protein>
    <recommendedName>
        <fullName evidence="2">SHOCT domain-containing protein</fullName>
    </recommendedName>
</protein>
<evidence type="ECO:0000259" key="2">
    <source>
        <dbReference type="Pfam" id="PF09851"/>
    </source>
</evidence>
<feature type="transmembrane region" description="Helical" evidence="1">
    <location>
        <begin position="62"/>
        <end position="83"/>
    </location>
</feature>
<evidence type="ECO:0000313" key="4">
    <source>
        <dbReference type="Proteomes" id="UP000034050"/>
    </source>
</evidence>
<evidence type="ECO:0000313" key="3">
    <source>
        <dbReference type="EMBL" id="KKS87684.1"/>
    </source>
</evidence>
<gene>
    <name evidence="3" type="ORF">UV61_C0001G0091</name>
</gene>
<feature type="transmembrane region" description="Helical" evidence="1">
    <location>
        <begin position="89"/>
        <end position="109"/>
    </location>
</feature>
<reference evidence="3 4" key="1">
    <citation type="journal article" date="2015" name="Nature">
        <title>rRNA introns, odd ribosomes, and small enigmatic genomes across a large radiation of phyla.</title>
        <authorList>
            <person name="Brown C.T."/>
            <person name="Hug L.A."/>
            <person name="Thomas B.C."/>
            <person name="Sharon I."/>
            <person name="Castelle C.J."/>
            <person name="Singh A."/>
            <person name="Wilkins M.J."/>
            <person name="Williams K.H."/>
            <person name="Banfield J.F."/>
        </authorList>
    </citation>
    <scope>NUCLEOTIDE SEQUENCE [LARGE SCALE GENOMIC DNA]</scope>
</reference>
<keyword evidence="1" id="KW-1133">Transmembrane helix</keyword>